<evidence type="ECO:0000313" key="4">
    <source>
        <dbReference type="EMBL" id="TQM62622.1"/>
    </source>
</evidence>
<reference evidence="4 5" key="1">
    <citation type="submission" date="2019-06" db="EMBL/GenBank/DDBJ databases">
        <title>Genome sequencing of plant associated microbes to promote plant fitness in Sorghum bicolor and Oryza sativa.</title>
        <authorList>
            <person name="Coleman-Derr D."/>
        </authorList>
    </citation>
    <scope>NUCLEOTIDE SEQUENCE [LARGE SCALE GENOMIC DNA]</scope>
    <source>
        <strain evidence="4 5">KV-663</strain>
    </source>
</reference>
<dbReference type="AlphaFoldDB" id="A0A543HWF2"/>
<feature type="domain" description="HTH araC/xylS-type" evidence="3">
    <location>
        <begin position="242"/>
        <end position="340"/>
    </location>
</feature>
<dbReference type="CDD" id="cd03137">
    <property type="entry name" value="GATase1_AraC_1"/>
    <property type="match status" value="1"/>
</dbReference>
<accession>A0A543HWF2</accession>
<keyword evidence="2" id="KW-0804">Transcription</keyword>
<dbReference type="RefSeq" id="WP_141844679.1">
    <property type="nucleotide sequence ID" value="NZ_VFPM01000002.1"/>
</dbReference>
<dbReference type="GO" id="GO:0043565">
    <property type="term" value="F:sequence-specific DNA binding"/>
    <property type="evidence" value="ECO:0007669"/>
    <property type="project" value="InterPro"/>
</dbReference>
<comment type="caution">
    <text evidence="4">The sequence shown here is derived from an EMBL/GenBank/DDBJ whole genome shotgun (WGS) entry which is preliminary data.</text>
</comment>
<evidence type="ECO:0000256" key="2">
    <source>
        <dbReference type="ARBA" id="ARBA00023163"/>
    </source>
</evidence>
<evidence type="ECO:0000313" key="5">
    <source>
        <dbReference type="Proteomes" id="UP000316747"/>
    </source>
</evidence>
<dbReference type="PROSITE" id="PS01124">
    <property type="entry name" value="HTH_ARAC_FAMILY_2"/>
    <property type="match status" value="1"/>
</dbReference>
<dbReference type="Pfam" id="PF12833">
    <property type="entry name" value="HTH_18"/>
    <property type="match status" value="1"/>
</dbReference>
<keyword evidence="1" id="KW-0805">Transcription regulation</keyword>
<evidence type="ECO:0000259" key="3">
    <source>
        <dbReference type="PROSITE" id="PS01124"/>
    </source>
</evidence>
<dbReference type="Gene3D" id="3.40.50.880">
    <property type="match status" value="1"/>
</dbReference>
<dbReference type="SUPFAM" id="SSF46689">
    <property type="entry name" value="Homeodomain-like"/>
    <property type="match status" value="2"/>
</dbReference>
<dbReference type="SUPFAM" id="SSF52317">
    <property type="entry name" value="Class I glutamine amidotransferase-like"/>
    <property type="match status" value="1"/>
</dbReference>
<dbReference type="PANTHER" id="PTHR43130">
    <property type="entry name" value="ARAC-FAMILY TRANSCRIPTIONAL REGULATOR"/>
    <property type="match status" value="1"/>
</dbReference>
<evidence type="ECO:0000256" key="1">
    <source>
        <dbReference type="ARBA" id="ARBA00023015"/>
    </source>
</evidence>
<dbReference type="PANTHER" id="PTHR43130:SF3">
    <property type="entry name" value="HTH-TYPE TRANSCRIPTIONAL REGULATOR RV1931C"/>
    <property type="match status" value="1"/>
</dbReference>
<dbReference type="InterPro" id="IPR029062">
    <property type="entry name" value="Class_I_gatase-like"/>
</dbReference>
<dbReference type="SMART" id="SM00342">
    <property type="entry name" value="HTH_ARAC"/>
    <property type="match status" value="1"/>
</dbReference>
<dbReference type="OrthoDB" id="3194870at2"/>
<dbReference type="InterPro" id="IPR009057">
    <property type="entry name" value="Homeodomain-like_sf"/>
</dbReference>
<dbReference type="InterPro" id="IPR052158">
    <property type="entry name" value="INH-QAR"/>
</dbReference>
<name>A0A543HWF2_9MICO</name>
<keyword evidence="5" id="KW-1185">Reference proteome</keyword>
<dbReference type="Gene3D" id="1.10.10.60">
    <property type="entry name" value="Homeodomain-like"/>
    <property type="match status" value="1"/>
</dbReference>
<gene>
    <name evidence="4" type="ORF">FBY41_2659</name>
</gene>
<dbReference type="GO" id="GO:0003700">
    <property type="term" value="F:DNA-binding transcription factor activity"/>
    <property type="evidence" value="ECO:0007669"/>
    <property type="project" value="InterPro"/>
</dbReference>
<dbReference type="InterPro" id="IPR002818">
    <property type="entry name" value="DJ-1/PfpI"/>
</dbReference>
<dbReference type="InterPro" id="IPR018060">
    <property type="entry name" value="HTH_AraC"/>
</dbReference>
<dbReference type="Proteomes" id="UP000316747">
    <property type="component" value="Unassembled WGS sequence"/>
</dbReference>
<dbReference type="Pfam" id="PF01965">
    <property type="entry name" value="DJ-1_PfpI"/>
    <property type="match status" value="1"/>
</dbReference>
<proteinExistence type="predicted"/>
<protein>
    <submittedName>
        <fullName evidence="4">Transcriptional regulator GlxA family with amidase domain</fullName>
    </submittedName>
</protein>
<dbReference type="EMBL" id="VFPM01000002">
    <property type="protein sequence ID" value="TQM62622.1"/>
    <property type="molecule type" value="Genomic_DNA"/>
</dbReference>
<sequence length="346" mass="37122">MGAHLDRARPARRRRPHTPHRVAVLALDGVVAFELGLPHRFFSASALDPGWPGTPTGAPAPYEVTMSTLDDGPVRTSAGYAALPTHPSTVISEADTIVVPGITDTEIVTHGRLPQALVDLAATARPGVRWLSICTGAFVLAGLGKLDGREATTHWVYADLFRRHFPHVRLDPDVLYVDHGDVLTSAGNAAGIDLLLHVLRADLGSDAANRVARGAVVAPWRAGGQAQFIERPVPTGTEAGTGPTRTWVLEHLGEPIALSDMARHAGMSVRTFTRRFREETGETAGSWLLRARVERARQLLETTDLPVDRVAADAGFGTTASLRQHLAAAVGLSPLAYRRTYRAEPA</sequence>
<organism evidence="4 5">
    <name type="scientific">Humibacillus xanthopallidus</name>
    <dbReference type="NCBI Taxonomy" id="412689"/>
    <lineage>
        <taxon>Bacteria</taxon>
        <taxon>Bacillati</taxon>
        <taxon>Actinomycetota</taxon>
        <taxon>Actinomycetes</taxon>
        <taxon>Micrococcales</taxon>
        <taxon>Intrasporangiaceae</taxon>
        <taxon>Humibacillus</taxon>
    </lineage>
</organism>